<feature type="region of interest" description="Disordered" evidence="3">
    <location>
        <begin position="590"/>
        <end position="612"/>
    </location>
</feature>
<feature type="domain" description="Tyrosine-protein phosphatase" evidence="5">
    <location>
        <begin position="108"/>
        <end position="195"/>
    </location>
</feature>
<dbReference type="Proteomes" id="UP000317494">
    <property type="component" value="Unassembled WGS sequence"/>
</dbReference>
<feature type="compositionally biased region" description="Low complexity" evidence="3">
    <location>
        <begin position="442"/>
        <end position="456"/>
    </location>
</feature>
<dbReference type="SMART" id="SM00195">
    <property type="entry name" value="DSPc"/>
    <property type="match status" value="1"/>
</dbReference>
<evidence type="ECO:0000313" key="8">
    <source>
        <dbReference type="EMBL" id="TPX50307.1"/>
    </source>
</evidence>
<feature type="compositionally biased region" description="Polar residues" evidence="3">
    <location>
        <begin position="686"/>
        <end position="701"/>
    </location>
</feature>
<evidence type="ECO:0000256" key="3">
    <source>
        <dbReference type="SAM" id="MobiDB-lite"/>
    </source>
</evidence>
<dbReference type="InterPro" id="IPR000387">
    <property type="entry name" value="Tyr_Pase_dom"/>
</dbReference>
<dbReference type="PROSITE" id="PS50055">
    <property type="entry name" value="TYR_PHOSPHATASE_PTP"/>
    <property type="match status" value="1"/>
</dbReference>
<dbReference type="Proteomes" id="UP000320475">
    <property type="component" value="Unassembled WGS sequence"/>
</dbReference>
<dbReference type="OrthoDB" id="2017893at2759"/>
<evidence type="ECO:0000313" key="7">
    <source>
        <dbReference type="EMBL" id="TPX38931.1"/>
    </source>
</evidence>
<keyword evidence="1" id="KW-0378">Hydrolase</keyword>
<dbReference type="GO" id="GO:0004725">
    <property type="term" value="F:protein tyrosine phosphatase activity"/>
    <property type="evidence" value="ECO:0007669"/>
    <property type="project" value="InterPro"/>
</dbReference>
<dbReference type="SMART" id="SM00404">
    <property type="entry name" value="PTPc_motif"/>
    <property type="match status" value="1"/>
</dbReference>
<dbReference type="EMBL" id="QEAN01000069">
    <property type="protein sequence ID" value="TPX50307.1"/>
    <property type="molecule type" value="Genomic_DNA"/>
</dbReference>
<sequence>MNSHAASVFQCSFCGGAACKWENHRLWPSNAIQGLYSAWVTDDLLAAQRPSQVLICQFNLIDVFHSNNIGAIVCLQQPGEHPLCGPNNGLEPSGLSYNPETFTLSGIQFHHFGWLDMTAPGLDLIFGCVTAIIKFLQNKKQKVLIHCHAGLGRTGLVIACVLVLRHHLSADEAIALVRNKRPGSLQTKKQVSTVYAFEEECKAYLYAFWHVPRRKRVFNLVGDDVVATDTLDDTLLITLPEFMRRQRCVILKDTEAHRLHFIPKLVYELCKRLTEIRGLQSFAGSAEAICQAFTTFDGIKSPMEKLEFVALKNEINLGNFEGVRTSLDISLLTDALLFWLITLREPVITAKTEGAIAQAVSLPSESSLEDVDWMVTLVCLDRITFHTMNILLHVFRSMSDLDRSVLDAVIKQLSIILTWKRTTLACSFIPLASPRRSGNKKLPPLSSPTLSPNLSPAGEVESSNAIIIGLLQFIYKAFTVSETTLLPILSDGYRLDKIPFAQHEILKRLGVKLYEGDAAMDVDLLTPTSPMFPPSPIIPSSTTMNDDTNPNIDSQLNNIVDPLSRVWQPITFSPAETQSSITSLANASTASVSLKQRQPSEQPQHSASLPPIDREHASAAGTRPFDMLEPSLSPSSDFVKISHDGCRPFGRKGPALLAPLDISDGSGHGGNASGSKWWPFRRAGASASTANDDGCMNSASDLNAALNGDNSQ</sequence>
<dbReference type="InterPro" id="IPR000340">
    <property type="entry name" value="Dual-sp_phosphatase_cat-dom"/>
</dbReference>
<dbReference type="InterPro" id="IPR000242">
    <property type="entry name" value="PTP_cat"/>
</dbReference>
<evidence type="ECO:0000259" key="5">
    <source>
        <dbReference type="PROSITE" id="PS50055"/>
    </source>
</evidence>
<accession>A0A507DGD9</accession>
<dbReference type="InterPro" id="IPR016130">
    <property type="entry name" value="Tyr_Pase_AS"/>
</dbReference>
<feature type="compositionally biased region" description="Polar residues" evidence="3">
    <location>
        <begin position="590"/>
        <end position="607"/>
    </location>
</feature>
<dbReference type="Gene3D" id="3.90.190.10">
    <property type="entry name" value="Protein tyrosine phosphatase superfamily"/>
    <property type="match status" value="1"/>
</dbReference>
<dbReference type="SUPFAM" id="SSF52799">
    <property type="entry name" value="(Phosphotyrosine protein) phosphatases II"/>
    <property type="match status" value="1"/>
</dbReference>
<dbReference type="InterPro" id="IPR020422">
    <property type="entry name" value="TYR_PHOSPHATASE_DUAL_dom"/>
</dbReference>
<reference evidence="9 10" key="1">
    <citation type="journal article" date="2019" name="Sci. Rep.">
        <title>Comparative genomics of chytrid fungi reveal insights into the obligate biotrophic and pathogenic lifestyle of Synchytrium endobioticum.</title>
        <authorList>
            <person name="van de Vossenberg B.T.L.H."/>
            <person name="Warris S."/>
            <person name="Nguyen H.D.T."/>
            <person name="van Gent-Pelzer M.P.E."/>
            <person name="Joly D.L."/>
            <person name="van de Geest H.C."/>
            <person name="Bonants P.J.M."/>
            <person name="Smith D.S."/>
            <person name="Levesque C.A."/>
            <person name="van der Lee T.A.J."/>
        </authorList>
    </citation>
    <scope>NUCLEOTIDE SEQUENCE [LARGE SCALE GENOMIC DNA]</scope>
    <source>
        <strain evidence="7 10">LEV6574</strain>
        <strain evidence="8 9">MB42</strain>
    </source>
</reference>
<comment type="caution">
    <text evidence="8">The sequence shown here is derived from an EMBL/GenBank/DDBJ whole genome shotgun (WGS) entry which is preliminary data.</text>
</comment>
<dbReference type="AlphaFoldDB" id="A0A507DGD9"/>
<dbReference type="InterPro" id="IPR029021">
    <property type="entry name" value="Prot-tyrosine_phosphatase-like"/>
</dbReference>
<evidence type="ECO:0000259" key="4">
    <source>
        <dbReference type="PROSITE" id="PS50054"/>
    </source>
</evidence>
<dbReference type="PANTHER" id="PTHR23339">
    <property type="entry name" value="TYROSINE SPECIFIC PROTEIN PHOSPHATASE AND DUAL SPECIFICITY PROTEIN PHOSPHATASE"/>
    <property type="match status" value="1"/>
</dbReference>
<dbReference type="EMBL" id="QEAM01000542">
    <property type="protein sequence ID" value="TPX38931.1"/>
    <property type="molecule type" value="Genomic_DNA"/>
</dbReference>
<dbReference type="Pfam" id="PF00782">
    <property type="entry name" value="DSPc"/>
    <property type="match status" value="1"/>
</dbReference>
<protein>
    <submittedName>
        <fullName evidence="8">Uncharacterized protein</fullName>
    </submittedName>
</protein>
<evidence type="ECO:0000313" key="9">
    <source>
        <dbReference type="Proteomes" id="UP000317494"/>
    </source>
</evidence>
<organism evidence="8 9">
    <name type="scientific">Synchytrium endobioticum</name>
    <dbReference type="NCBI Taxonomy" id="286115"/>
    <lineage>
        <taxon>Eukaryota</taxon>
        <taxon>Fungi</taxon>
        <taxon>Fungi incertae sedis</taxon>
        <taxon>Chytridiomycota</taxon>
        <taxon>Chytridiomycota incertae sedis</taxon>
        <taxon>Chytridiomycetes</taxon>
        <taxon>Synchytriales</taxon>
        <taxon>Synchytriaceae</taxon>
        <taxon>Synchytrium</taxon>
    </lineage>
</organism>
<dbReference type="PROSITE" id="PS50056">
    <property type="entry name" value="TYR_PHOSPHATASE_2"/>
    <property type="match status" value="1"/>
</dbReference>
<feature type="domain" description="Tyrosine-protein phosphatase" evidence="4">
    <location>
        <begin position="35"/>
        <end position="207"/>
    </location>
</feature>
<dbReference type="FunFam" id="3.90.190.10:FF:000157">
    <property type="entry name" value="Protein-tyrosine phosphatase"/>
    <property type="match status" value="1"/>
</dbReference>
<dbReference type="VEuPathDB" id="FungiDB:SeMB42_g02284"/>
<evidence type="ECO:0000313" key="10">
    <source>
        <dbReference type="Proteomes" id="UP000320475"/>
    </source>
</evidence>
<dbReference type="PROSITE" id="PS50054">
    <property type="entry name" value="TYR_PHOSPHATASE_DUAL"/>
    <property type="match status" value="1"/>
</dbReference>
<evidence type="ECO:0000256" key="1">
    <source>
        <dbReference type="ARBA" id="ARBA00022801"/>
    </source>
</evidence>
<evidence type="ECO:0000259" key="6">
    <source>
        <dbReference type="PROSITE" id="PS50056"/>
    </source>
</evidence>
<dbReference type="STRING" id="286115.A0A507DGD9"/>
<keyword evidence="9" id="KW-1185">Reference proteome</keyword>
<gene>
    <name evidence="7" type="ORF">SeLEV6574_g07511</name>
    <name evidence="8" type="ORF">SeMB42_g02284</name>
</gene>
<feature type="region of interest" description="Disordered" evidence="3">
    <location>
        <begin position="684"/>
        <end position="712"/>
    </location>
</feature>
<proteinExistence type="predicted"/>
<dbReference type="InterPro" id="IPR003595">
    <property type="entry name" value="Tyr_Pase_cat"/>
</dbReference>
<dbReference type="PROSITE" id="PS00383">
    <property type="entry name" value="TYR_PHOSPHATASE_1"/>
    <property type="match status" value="1"/>
</dbReference>
<feature type="region of interest" description="Disordered" evidence="3">
    <location>
        <begin position="435"/>
        <end position="456"/>
    </location>
</feature>
<name>A0A507DGD9_9FUNG</name>
<feature type="domain" description="Tyrosine specific protein phosphatases" evidence="6">
    <location>
        <begin position="123"/>
        <end position="192"/>
    </location>
</feature>
<dbReference type="InterPro" id="IPR050561">
    <property type="entry name" value="PTP"/>
</dbReference>
<evidence type="ECO:0000256" key="2">
    <source>
        <dbReference type="ARBA" id="ARBA00022912"/>
    </source>
</evidence>
<keyword evidence="2" id="KW-0904">Protein phosphatase</keyword>